<dbReference type="EMBL" id="JBHSMF010000006">
    <property type="protein sequence ID" value="MFC5497652.1"/>
    <property type="molecule type" value="Genomic_DNA"/>
</dbReference>
<feature type="domain" description="Beta-lactamase-related" evidence="1">
    <location>
        <begin position="61"/>
        <end position="388"/>
    </location>
</feature>
<keyword evidence="2" id="KW-0378">Hydrolase</keyword>
<reference evidence="3" key="1">
    <citation type="journal article" date="2019" name="Int. J. Syst. Evol. Microbiol.">
        <title>The Global Catalogue of Microorganisms (GCM) 10K type strain sequencing project: providing services to taxonomists for standard genome sequencing and annotation.</title>
        <authorList>
            <consortium name="The Broad Institute Genomics Platform"/>
            <consortium name="The Broad Institute Genome Sequencing Center for Infectious Disease"/>
            <person name="Wu L."/>
            <person name="Ma J."/>
        </authorList>
    </citation>
    <scope>NUCLEOTIDE SEQUENCE [LARGE SCALE GENOMIC DNA]</scope>
    <source>
        <strain evidence="3">CCUG 57401</strain>
    </source>
</reference>
<organism evidence="2 3">
    <name type="scientific">Caenimonas terrae</name>
    <dbReference type="NCBI Taxonomy" id="696074"/>
    <lineage>
        <taxon>Bacteria</taxon>
        <taxon>Pseudomonadati</taxon>
        <taxon>Pseudomonadota</taxon>
        <taxon>Betaproteobacteria</taxon>
        <taxon>Burkholderiales</taxon>
        <taxon>Comamonadaceae</taxon>
        <taxon>Caenimonas</taxon>
    </lineage>
</organism>
<sequence length="697" mass="73610">MPSIRTPHTGSSTFSPTRRELLSLAGAGLLAPGLLYGCGGGGAAPTDYSSTRSQGRAAILKALAEHHGPSASVALVDRGQVVWAEAFGVIDKATQQPPTTDTMFGIGSVSKMISTIATMVLVDRQLVELDAPLTQYVSDFRMASPDSARITVRMLLNHSSGFPGTEYRNSTTEVPMAGYARQTEQTLATARLKHAPGEMAVYCNDGFAIAELVVAAATGKPYVQFVQDEILTPLRMEHSGFTLTVFPVGSYAPGYRDDVKQPLEVLNCYGGGGLYSTPSDMARVAMMLINGGELDGQRILSPGAVAEMARDQTASLPFNPVPSMRFGLGWDGVTQGGLQAVGVTTWHKNGGSVFYGSELFVAPQEQMAVFITATSTSYNAAGVAETILLHALADRGRIAGMPALLPNTPLPERTPTAADMAAIAGWYGRHDMLLRIDAQPDRTLAMLVDDQGQWRQRSAGLKLRADGTWSADAAPHLAWHTITADGRRYLVMRSTPGYGHVEEDLLYGQAMAPQAPLSAAWQARAGRTWLTVNEHPLAIEQPLSVGLHAVPDLPGYVVTDRGQIVDPSGDDTRARMCLKIPILAGTDLNDVVVDMRNGQEWLRLGSALSRPQATVPALAAGSHTATIGAEGYGEWFRLPASGTVSVANSVSWKVLDADLTQRAAGKGSGSSALPGSGDAAYLLVYGAPGAGVGVTVA</sequence>
<evidence type="ECO:0000313" key="2">
    <source>
        <dbReference type="EMBL" id="MFC5497652.1"/>
    </source>
</evidence>
<proteinExistence type="predicted"/>
<comment type="caution">
    <text evidence="2">The sequence shown here is derived from an EMBL/GenBank/DDBJ whole genome shotgun (WGS) entry which is preliminary data.</text>
</comment>
<dbReference type="InterPro" id="IPR012338">
    <property type="entry name" value="Beta-lactam/transpept-like"/>
</dbReference>
<dbReference type="InterPro" id="IPR050789">
    <property type="entry name" value="Diverse_Enzym_Activities"/>
</dbReference>
<accession>A0ABW0NCF3</accession>
<evidence type="ECO:0000259" key="1">
    <source>
        <dbReference type="Pfam" id="PF00144"/>
    </source>
</evidence>
<dbReference type="RefSeq" id="WP_376849733.1">
    <property type="nucleotide sequence ID" value="NZ_JBHSMF010000006.1"/>
</dbReference>
<evidence type="ECO:0000313" key="3">
    <source>
        <dbReference type="Proteomes" id="UP001596037"/>
    </source>
</evidence>
<dbReference type="GO" id="GO:0016787">
    <property type="term" value="F:hydrolase activity"/>
    <property type="evidence" value="ECO:0007669"/>
    <property type="project" value="UniProtKB-KW"/>
</dbReference>
<dbReference type="EC" id="3.-.-.-" evidence="2"/>
<dbReference type="InterPro" id="IPR001466">
    <property type="entry name" value="Beta-lactam-related"/>
</dbReference>
<dbReference type="Pfam" id="PF00144">
    <property type="entry name" value="Beta-lactamase"/>
    <property type="match status" value="1"/>
</dbReference>
<dbReference type="PANTHER" id="PTHR43283">
    <property type="entry name" value="BETA-LACTAMASE-RELATED"/>
    <property type="match status" value="1"/>
</dbReference>
<dbReference type="SUPFAM" id="SSF56601">
    <property type="entry name" value="beta-lactamase/transpeptidase-like"/>
    <property type="match status" value="1"/>
</dbReference>
<dbReference type="Proteomes" id="UP001596037">
    <property type="component" value="Unassembled WGS sequence"/>
</dbReference>
<protein>
    <submittedName>
        <fullName evidence="2">Serine hydrolase domain-containing protein</fullName>
        <ecNumber evidence="2">3.-.-.-</ecNumber>
    </submittedName>
</protein>
<name>A0ABW0NCF3_9BURK</name>
<keyword evidence="3" id="KW-1185">Reference proteome</keyword>
<dbReference type="Gene3D" id="3.40.710.10">
    <property type="entry name" value="DD-peptidase/beta-lactamase superfamily"/>
    <property type="match status" value="1"/>
</dbReference>
<gene>
    <name evidence="2" type="ORF">ACFPOE_08915</name>
</gene>